<evidence type="ECO:0000313" key="1">
    <source>
        <dbReference type="EMBL" id="KAA2561763.1"/>
    </source>
</evidence>
<sequence length="73" mass="8680">MPTMSVKEVWFADDRIFIETYNGEKLSQSLKWYPRLAGATEVQRTAFRLSSIGIHWEQLDEDVSFESFRYKNE</sequence>
<name>A0A9P3ZIX4_9BACT</name>
<dbReference type="AlphaFoldDB" id="A0A9P3ZIX4"/>
<reference evidence="1 2" key="1">
    <citation type="journal article" date="2019" name="Nat. Med.">
        <title>A library of human gut bacterial isolates paired with longitudinal multiomics data enables mechanistic microbiome research.</title>
        <authorList>
            <person name="Poyet M."/>
            <person name="Groussin M."/>
            <person name="Gibbons S.M."/>
            <person name="Avila-Pacheco J."/>
            <person name="Jiang X."/>
            <person name="Kearney S.M."/>
            <person name="Perrotta A.R."/>
            <person name="Berdy B."/>
            <person name="Zhao S."/>
            <person name="Lieberman T.D."/>
            <person name="Swanson P.K."/>
            <person name="Smith M."/>
            <person name="Roesemann S."/>
            <person name="Alexander J.E."/>
            <person name="Rich S.A."/>
            <person name="Livny J."/>
            <person name="Vlamakis H."/>
            <person name="Clish C."/>
            <person name="Bullock K."/>
            <person name="Deik A."/>
            <person name="Scott J."/>
            <person name="Pierce K.A."/>
            <person name="Xavier R.J."/>
            <person name="Alm E.J."/>
        </authorList>
    </citation>
    <scope>NUCLEOTIDE SEQUENCE [LARGE SCALE GENOMIC DNA]</scope>
    <source>
        <strain evidence="1 2">BIOML-A204</strain>
    </source>
</reference>
<dbReference type="RefSeq" id="WP_082426545.1">
    <property type="nucleotide sequence ID" value="NZ_JBDFUH010000018.1"/>
</dbReference>
<dbReference type="Proteomes" id="UP000323119">
    <property type="component" value="Unassembled WGS sequence"/>
</dbReference>
<protein>
    <submittedName>
        <fullName evidence="1">DUF2442 domain-containing protein</fullName>
    </submittedName>
</protein>
<dbReference type="Pfam" id="PF10387">
    <property type="entry name" value="DUF2442"/>
    <property type="match status" value="1"/>
</dbReference>
<accession>A0A9P3ZIX4</accession>
<dbReference type="EMBL" id="VVUY01000005">
    <property type="protein sequence ID" value="KAA2561763.1"/>
    <property type="molecule type" value="Genomic_DNA"/>
</dbReference>
<dbReference type="Gene3D" id="3.30.2020.40">
    <property type="entry name" value="Uncharacterised protein PF10387, DUF2442"/>
    <property type="match status" value="1"/>
</dbReference>
<proteinExistence type="predicted"/>
<comment type="caution">
    <text evidence="1">The sequence shown here is derived from an EMBL/GenBank/DDBJ whole genome shotgun (WGS) entry which is preliminary data.</text>
</comment>
<dbReference type="InterPro" id="IPR018841">
    <property type="entry name" value="DUF2442"/>
</dbReference>
<organism evidence="1 2">
    <name type="scientific">Alistipes onderdonkii</name>
    <dbReference type="NCBI Taxonomy" id="328813"/>
    <lineage>
        <taxon>Bacteria</taxon>
        <taxon>Pseudomonadati</taxon>
        <taxon>Bacteroidota</taxon>
        <taxon>Bacteroidia</taxon>
        <taxon>Bacteroidales</taxon>
        <taxon>Rikenellaceae</taxon>
        <taxon>Alistipes</taxon>
    </lineage>
</organism>
<evidence type="ECO:0000313" key="2">
    <source>
        <dbReference type="Proteomes" id="UP000323119"/>
    </source>
</evidence>
<gene>
    <name evidence="1" type="ORF">F2S36_07385</name>
</gene>